<evidence type="ECO:0000256" key="2">
    <source>
        <dbReference type="SAM" id="SignalP"/>
    </source>
</evidence>
<keyword evidence="4" id="KW-1185">Reference proteome</keyword>
<protein>
    <recommendedName>
        <fullName evidence="5">DUF916 domain-containing protein</fullName>
    </recommendedName>
</protein>
<evidence type="ECO:0008006" key="5">
    <source>
        <dbReference type="Google" id="ProtNLM"/>
    </source>
</evidence>
<sequence>MLSVVLLVVASFAGVGGGSQAFADAADVTFGVQPSTATGPDGRERFDFNVAPSTVISDWVAVTNSSTSEITVRLVGEDATTDYGSGEFTLVGTDVPSTDIGAWTSVNGEASTCPDITADQAQACLPTLGAAVRLQPGEQANVPFTLTVPADATPGDHAGGIAAIYTTTQPGSDGISTPVEVHVGTRVYLRVDGPVSPGMTMSGLVSGYDGGWNPFDGTARVSFDLANAGNSRVSAATSVVVKGPFGLGRHEWQLADTKNLMPGKTAHITADLEGVPAWLLLFADVTVTPLAADGTAASDPLPDAVTASTMTWAVPWTILGAIVVVAGVVLLVRWRRRERRLLDEALAAAQTQQPAN</sequence>
<gene>
    <name evidence="3" type="ORF">FB473_000085</name>
</gene>
<dbReference type="EMBL" id="JAAMOZ010000001">
    <property type="protein sequence ID" value="NIH55440.1"/>
    <property type="molecule type" value="Genomic_DNA"/>
</dbReference>
<comment type="caution">
    <text evidence="3">The sequence shown here is derived from an EMBL/GenBank/DDBJ whole genome shotgun (WGS) entry which is preliminary data.</text>
</comment>
<dbReference type="RefSeq" id="WP_167163813.1">
    <property type="nucleotide sequence ID" value="NZ_BAAAOO010000018.1"/>
</dbReference>
<dbReference type="Proteomes" id="UP000749311">
    <property type="component" value="Unassembled WGS sequence"/>
</dbReference>
<keyword evidence="1" id="KW-1133">Transmembrane helix</keyword>
<proteinExistence type="predicted"/>
<dbReference type="Gene3D" id="2.60.40.10">
    <property type="entry name" value="Immunoglobulins"/>
    <property type="match status" value="1"/>
</dbReference>
<name>A0ABX0SDY9_9ACTN</name>
<feature type="transmembrane region" description="Helical" evidence="1">
    <location>
        <begin position="312"/>
        <end position="332"/>
    </location>
</feature>
<dbReference type="InterPro" id="IPR013783">
    <property type="entry name" value="Ig-like_fold"/>
</dbReference>
<organism evidence="3 4">
    <name type="scientific">Brooklawnia cerclae</name>
    <dbReference type="NCBI Taxonomy" id="349934"/>
    <lineage>
        <taxon>Bacteria</taxon>
        <taxon>Bacillati</taxon>
        <taxon>Actinomycetota</taxon>
        <taxon>Actinomycetes</taxon>
        <taxon>Propionibacteriales</taxon>
        <taxon>Propionibacteriaceae</taxon>
        <taxon>Brooklawnia</taxon>
    </lineage>
</organism>
<evidence type="ECO:0000313" key="4">
    <source>
        <dbReference type="Proteomes" id="UP000749311"/>
    </source>
</evidence>
<reference evidence="3 4" key="1">
    <citation type="submission" date="2020-02" db="EMBL/GenBank/DDBJ databases">
        <title>Sequencing the genomes of 1000 actinobacteria strains.</title>
        <authorList>
            <person name="Klenk H.-P."/>
        </authorList>
    </citation>
    <scope>NUCLEOTIDE SEQUENCE [LARGE SCALE GENOMIC DNA]</scope>
    <source>
        <strain evidence="3 4">DSM 19609</strain>
    </source>
</reference>
<keyword evidence="1" id="KW-0472">Membrane</keyword>
<evidence type="ECO:0000256" key="1">
    <source>
        <dbReference type="SAM" id="Phobius"/>
    </source>
</evidence>
<keyword evidence="2" id="KW-0732">Signal</keyword>
<feature type="chain" id="PRO_5046678489" description="DUF916 domain-containing protein" evidence="2">
    <location>
        <begin position="22"/>
        <end position="356"/>
    </location>
</feature>
<feature type="signal peptide" evidence="2">
    <location>
        <begin position="1"/>
        <end position="21"/>
    </location>
</feature>
<evidence type="ECO:0000313" key="3">
    <source>
        <dbReference type="EMBL" id="NIH55440.1"/>
    </source>
</evidence>
<keyword evidence="1" id="KW-0812">Transmembrane</keyword>
<accession>A0ABX0SDY9</accession>